<comment type="caution">
    <text evidence="3">The sequence shown here is derived from an EMBL/GenBank/DDBJ whole genome shotgun (WGS) entry which is preliminary data.</text>
</comment>
<organism evidence="3 4">
    <name type="scientific">Oxalobacter paraformigenes</name>
    <dbReference type="NCBI Taxonomy" id="556268"/>
    <lineage>
        <taxon>Bacteria</taxon>
        <taxon>Pseudomonadati</taxon>
        <taxon>Pseudomonadota</taxon>
        <taxon>Betaproteobacteria</taxon>
        <taxon>Burkholderiales</taxon>
        <taxon>Oxalobacteraceae</taxon>
        <taxon>Oxalobacter</taxon>
    </lineage>
</organism>
<evidence type="ECO:0000313" key="3">
    <source>
        <dbReference type="EMBL" id="EEO27743.1"/>
    </source>
</evidence>
<sequence length="129" mass="14279">MFKKTAISSFAIACGAVFLVITSVMCAMNTAQAQYVGPSQVKQYQNVAEILKDPVDDVYVSLKGTIARQVSNKMYQFTDGTGTIDVKIGPKEFAGQRVDANTRVEIWGEVDKDLMQKPKIDVKRLTVIR</sequence>
<dbReference type="PANTHER" id="PTHR36571">
    <property type="entry name" value="PROTEIN YGIW"/>
    <property type="match status" value="1"/>
</dbReference>
<dbReference type="InterPro" id="IPR005220">
    <property type="entry name" value="CarO-like"/>
</dbReference>
<dbReference type="RefSeq" id="WP_005876952.1">
    <property type="nucleotide sequence ID" value="NZ_CABMNL010000001.1"/>
</dbReference>
<dbReference type="PANTHER" id="PTHR36571:SF1">
    <property type="entry name" value="PROTEIN YGIW"/>
    <property type="match status" value="1"/>
</dbReference>
<feature type="signal peptide" evidence="2">
    <location>
        <begin position="1"/>
        <end position="33"/>
    </location>
</feature>
<dbReference type="Pfam" id="PF04076">
    <property type="entry name" value="BOF"/>
    <property type="match status" value="1"/>
</dbReference>
<dbReference type="NCBIfam" id="NF033674">
    <property type="entry name" value="stress_OB_fold"/>
    <property type="match status" value="1"/>
</dbReference>
<dbReference type="AlphaFoldDB" id="C3X3F7"/>
<dbReference type="InterPro" id="IPR036700">
    <property type="entry name" value="BOBF_sf"/>
</dbReference>
<evidence type="ECO:0000256" key="1">
    <source>
        <dbReference type="ARBA" id="ARBA00022729"/>
    </source>
</evidence>
<evidence type="ECO:0000256" key="2">
    <source>
        <dbReference type="SAM" id="SignalP"/>
    </source>
</evidence>
<keyword evidence="1 2" id="KW-0732">Signal</keyword>
<gene>
    <name evidence="3" type="ORF">OFAG_00896</name>
</gene>
<protein>
    <submittedName>
        <fullName evidence="3">TIGR00156 family protein</fullName>
    </submittedName>
</protein>
<evidence type="ECO:0000313" key="4">
    <source>
        <dbReference type="Proteomes" id="UP000003973"/>
    </source>
</evidence>
<feature type="chain" id="PRO_5002933707" evidence="2">
    <location>
        <begin position="34"/>
        <end position="129"/>
    </location>
</feature>
<dbReference type="SUPFAM" id="SSF101756">
    <property type="entry name" value="Hypothetical protein YgiW"/>
    <property type="match status" value="1"/>
</dbReference>
<dbReference type="Gene3D" id="2.40.50.200">
    <property type="entry name" value="Bacterial OB-fold"/>
    <property type="match status" value="1"/>
</dbReference>
<name>C3X3F7_9BURK</name>
<dbReference type="eggNOG" id="COG3111">
    <property type="taxonomic scope" value="Bacteria"/>
</dbReference>
<dbReference type="Proteomes" id="UP000003973">
    <property type="component" value="Unassembled WGS sequence"/>
</dbReference>
<accession>C3X3F7</accession>
<reference evidence="3" key="1">
    <citation type="submission" date="2011-10" db="EMBL/GenBank/DDBJ databases">
        <title>The Genome Sequence of Oxalobacter formigenes HOxBLS.</title>
        <authorList>
            <consortium name="The Broad Institute Genome Sequencing Platform"/>
            <person name="Earl A."/>
            <person name="Ward D."/>
            <person name="Feldgarden M."/>
            <person name="Gevers D."/>
            <person name="Allison M.J."/>
            <person name="Humphrey S."/>
            <person name="Young S.K."/>
            <person name="Zeng Q."/>
            <person name="Gargeya S."/>
            <person name="Fitzgerald M."/>
            <person name="Haas B."/>
            <person name="Abouelleil A."/>
            <person name="Alvarado L."/>
            <person name="Arachchi H.M."/>
            <person name="Berlin A."/>
            <person name="Brown A."/>
            <person name="Chapman S.B."/>
            <person name="Chen Z."/>
            <person name="Dunbar C."/>
            <person name="Freedman E."/>
            <person name="Gearin G."/>
            <person name="Goldberg J."/>
            <person name="Griggs A."/>
            <person name="Gujja S."/>
            <person name="Heiman D."/>
            <person name="Howarth C."/>
            <person name="Larson L."/>
            <person name="Lui A."/>
            <person name="MacDonald P.J.P."/>
            <person name="Montmayeur A."/>
            <person name="Murphy C."/>
            <person name="Neiman D."/>
            <person name="Pearson M."/>
            <person name="Priest M."/>
            <person name="Roberts A."/>
            <person name="Saif S."/>
            <person name="Shea T."/>
            <person name="Shenoy N."/>
            <person name="Sisk P."/>
            <person name="Stolte C."/>
            <person name="Sykes S."/>
            <person name="Wortman J."/>
            <person name="Nusbaum C."/>
            <person name="Birren B."/>
        </authorList>
    </citation>
    <scope>NUCLEOTIDE SEQUENCE [LARGE SCALE GENOMIC DNA]</scope>
    <source>
        <strain evidence="3">HOxBLS</strain>
    </source>
</reference>
<keyword evidence="4" id="KW-1185">Reference proteome</keyword>
<dbReference type="HOGENOM" id="CLU_118907_0_1_4"/>
<dbReference type="EMBL" id="ACDP02000021">
    <property type="protein sequence ID" value="EEO27743.1"/>
    <property type="molecule type" value="Genomic_DNA"/>
</dbReference>
<proteinExistence type="predicted"/>